<evidence type="ECO:0000313" key="2">
    <source>
        <dbReference type="EMBL" id="CAD2077093.1"/>
    </source>
</evidence>
<keyword evidence="3" id="KW-1185">Reference proteome</keyword>
<protein>
    <submittedName>
        <fullName evidence="2">Queuosine transporter</fullName>
    </submittedName>
</protein>
<dbReference type="Proteomes" id="UP000589351">
    <property type="component" value="Unassembled WGS sequence"/>
</dbReference>
<feature type="transmembrane region" description="Helical" evidence="1">
    <location>
        <begin position="5"/>
        <end position="22"/>
    </location>
</feature>
<comment type="caution">
    <text evidence="2">The sequence shown here is derived from an EMBL/GenBank/DDBJ whole genome shotgun (WGS) entry which is preliminary data.</text>
</comment>
<dbReference type="EMBL" id="CAJEWD010000007">
    <property type="protein sequence ID" value="CAD2077093.1"/>
    <property type="molecule type" value="Genomic_DNA"/>
</dbReference>
<dbReference type="AlphaFoldDB" id="A0A6V7RID3"/>
<name>A0A6V7RID3_9STAP</name>
<feature type="transmembrane region" description="Helical" evidence="1">
    <location>
        <begin position="111"/>
        <end position="132"/>
    </location>
</feature>
<evidence type="ECO:0000313" key="3">
    <source>
        <dbReference type="Proteomes" id="UP000589351"/>
    </source>
</evidence>
<accession>A0A6V7RID3</accession>
<keyword evidence="1" id="KW-0812">Transmembrane</keyword>
<feature type="transmembrane region" description="Helical" evidence="1">
    <location>
        <begin position="28"/>
        <end position="45"/>
    </location>
</feature>
<feature type="transmembrane region" description="Helical" evidence="1">
    <location>
        <begin position="57"/>
        <end position="75"/>
    </location>
</feature>
<dbReference type="InterPro" id="IPR003744">
    <property type="entry name" value="YhhQ"/>
</dbReference>
<feature type="transmembrane region" description="Helical" evidence="1">
    <location>
        <begin position="152"/>
        <end position="170"/>
    </location>
</feature>
<dbReference type="RefSeq" id="WP_185125636.1">
    <property type="nucleotide sequence ID" value="NZ_CAJEWD010000007.1"/>
</dbReference>
<dbReference type="PANTHER" id="PTHR34300">
    <property type="entry name" value="QUEUOSINE PRECURSOR TRANSPORTER-RELATED"/>
    <property type="match status" value="1"/>
</dbReference>
<reference evidence="2 3" key="1">
    <citation type="submission" date="2020-07" db="EMBL/GenBank/DDBJ databases">
        <authorList>
            <person name="Criscuolo A."/>
        </authorList>
    </citation>
    <scope>NUCLEOTIDE SEQUENCE [LARGE SCALE GENOMIC DNA]</scope>
    <source>
        <strain evidence="2">CIP111649</strain>
    </source>
</reference>
<feature type="transmembrane region" description="Helical" evidence="1">
    <location>
        <begin position="81"/>
        <end position="99"/>
    </location>
</feature>
<dbReference type="PANTHER" id="PTHR34300:SF2">
    <property type="entry name" value="QUEUOSINE PRECURSOR TRANSPORTER-RELATED"/>
    <property type="match status" value="1"/>
</dbReference>
<evidence type="ECO:0000256" key="1">
    <source>
        <dbReference type="SAM" id="Phobius"/>
    </source>
</evidence>
<sequence length="184" mass="20755">MLRPILYILAIVIANFITAYFAPLVLGIFIIPWGTVFVGLTFVFRDLVQLQYGRRKTYYIIAVGLGISVLMSIFYGDMLPITIASSLSFILSEVVDTEIFTRFKLGFYNRIMLSGVLGGLVDSIVFIIIGLSPLFTGILTWEQVPYAMLGQLVFKVLSQLITLFVIHFGFRKIKEEADEKLSYS</sequence>
<proteinExistence type="predicted"/>
<keyword evidence="1" id="KW-1133">Transmembrane helix</keyword>
<dbReference type="Pfam" id="PF02592">
    <property type="entry name" value="Vut_1"/>
    <property type="match status" value="1"/>
</dbReference>
<gene>
    <name evidence="2" type="ORF">JEODO184_01112</name>
</gene>
<keyword evidence="1" id="KW-0472">Membrane</keyword>
<organism evidence="2 3">
    <name type="scientific">Jeotgalicoccus meleagridis</name>
    <dbReference type="NCBI Taxonomy" id="2759181"/>
    <lineage>
        <taxon>Bacteria</taxon>
        <taxon>Bacillati</taxon>
        <taxon>Bacillota</taxon>
        <taxon>Bacilli</taxon>
        <taxon>Bacillales</taxon>
        <taxon>Staphylococcaceae</taxon>
        <taxon>Jeotgalicoccus</taxon>
    </lineage>
</organism>